<keyword evidence="3" id="KW-1185">Reference proteome</keyword>
<gene>
    <name evidence="2" type="ORF">LWF01_02320</name>
</gene>
<keyword evidence="1" id="KW-1133">Transmembrane helix</keyword>
<feature type="transmembrane region" description="Helical" evidence="1">
    <location>
        <begin position="6"/>
        <end position="25"/>
    </location>
</feature>
<evidence type="ECO:0000313" key="3">
    <source>
        <dbReference type="Proteomes" id="UP001209083"/>
    </source>
</evidence>
<feature type="transmembrane region" description="Helical" evidence="1">
    <location>
        <begin position="284"/>
        <end position="303"/>
    </location>
</feature>
<sequence length="310" mass="33140">MTLLWSLLAGALAGLGIYALLRVFLRPKPGVATLVARIDAGRKSMRSQTTTALERSRGISGFGQSLNARVTDFFEVQATDRGWQLGKVRNDLAIMGRSAGQFLATKLFIGLGLFLLAPFVWGVLRLLSVPLPSAIPLVLAVVLGLVGFFLPDLALRQEADRRRKDFRKVVGVFLDLVAMNLAGGRGLPEALLAASTVSEHWSLVRIRQALANARLFGVTPWEALGVLGEEIAIDELRDLAGALGLAADDGAKIRSSLSARAATLRAKELSSVEGKEGERSQSMLVAQLLLSAGFLVFLAYPAIAQLLGAQ</sequence>
<organism evidence="2 3">
    <name type="scientific">Saxibacter everestensis</name>
    <dbReference type="NCBI Taxonomy" id="2909229"/>
    <lineage>
        <taxon>Bacteria</taxon>
        <taxon>Bacillati</taxon>
        <taxon>Actinomycetota</taxon>
        <taxon>Actinomycetes</taxon>
        <taxon>Micrococcales</taxon>
        <taxon>Brevibacteriaceae</taxon>
        <taxon>Saxibacter</taxon>
    </lineage>
</organism>
<keyword evidence="1" id="KW-0812">Transmembrane</keyword>
<dbReference type="RefSeq" id="WP_349639428.1">
    <property type="nucleotide sequence ID" value="NZ_CP090958.1"/>
</dbReference>
<dbReference type="PANTHER" id="PTHR35007:SF1">
    <property type="entry name" value="PILUS ASSEMBLY PROTEIN"/>
    <property type="match status" value="1"/>
</dbReference>
<keyword evidence="1" id="KW-0472">Membrane</keyword>
<name>A0ABY8QWH5_9MICO</name>
<evidence type="ECO:0000256" key="1">
    <source>
        <dbReference type="SAM" id="Phobius"/>
    </source>
</evidence>
<dbReference type="EMBL" id="CP090958">
    <property type="protein sequence ID" value="WGW12624.1"/>
    <property type="molecule type" value="Genomic_DNA"/>
</dbReference>
<dbReference type="PANTHER" id="PTHR35007">
    <property type="entry name" value="INTEGRAL MEMBRANE PROTEIN-RELATED"/>
    <property type="match status" value="1"/>
</dbReference>
<evidence type="ECO:0000313" key="2">
    <source>
        <dbReference type="EMBL" id="WGW12624.1"/>
    </source>
</evidence>
<accession>A0ABY8QWH5</accession>
<protein>
    <submittedName>
        <fullName evidence="2">Type II secretion system protein</fullName>
    </submittedName>
</protein>
<reference evidence="2 3" key="1">
    <citation type="submission" date="2023-05" db="EMBL/GenBank/DDBJ databases">
        <title>Lithophilousrod everest ZFBP1038 complete genpme.</title>
        <authorList>
            <person name="Tian M."/>
        </authorList>
    </citation>
    <scope>NUCLEOTIDE SEQUENCE [LARGE SCALE GENOMIC DNA]</scope>
    <source>
        <strain evidence="2 3">ZFBP1038</strain>
    </source>
</reference>
<feature type="transmembrane region" description="Helical" evidence="1">
    <location>
        <begin position="134"/>
        <end position="155"/>
    </location>
</feature>
<dbReference type="Proteomes" id="UP001209083">
    <property type="component" value="Chromosome"/>
</dbReference>
<proteinExistence type="predicted"/>
<feature type="transmembrane region" description="Helical" evidence="1">
    <location>
        <begin position="107"/>
        <end position="128"/>
    </location>
</feature>